<dbReference type="AlphaFoldDB" id="A0A8A4ZJZ5"/>
<feature type="domain" description="Suppressor of fused-like" evidence="2">
    <location>
        <begin position="40"/>
        <end position="220"/>
    </location>
</feature>
<organism evidence="3 4">
    <name type="scientific">Pengzhenrongella sicca</name>
    <dbReference type="NCBI Taxonomy" id="2819238"/>
    <lineage>
        <taxon>Bacteria</taxon>
        <taxon>Bacillati</taxon>
        <taxon>Actinomycetota</taxon>
        <taxon>Actinomycetes</taxon>
        <taxon>Micrococcales</taxon>
        <taxon>Pengzhenrongella</taxon>
    </lineage>
</organism>
<evidence type="ECO:0000256" key="1">
    <source>
        <dbReference type="SAM" id="MobiDB-lite"/>
    </source>
</evidence>
<name>A0A8A4ZJZ5_9MICO</name>
<dbReference type="GO" id="GO:0005737">
    <property type="term" value="C:cytoplasm"/>
    <property type="evidence" value="ECO:0007669"/>
    <property type="project" value="TreeGrafter"/>
</dbReference>
<dbReference type="InterPro" id="IPR007768">
    <property type="entry name" value="Suppressor_of_fused"/>
</dbReference>
<dbReference type="RefSeq" id="WP_227425235.1">
    <property type="nucleotide sequence ID" value="NZ_CP071868.1"/>
</dbReference>
<sequence length="376" mass="40903">MTEPSVHPLPRGLVQALQLIYGDAEPDFRWETLQRWDEGGPDPLDEVLVFARHEPVPHWHYVGVGLTATSGPNPPLATRHGTSEEDDVDDGRGWSFELTARLSRADHEDEPPTFMANVLQNLARYVAETGNAFGPGHTMDLHGPIQSTSTTPVGHVLCVEDPELGFAQRSETGALDEGVDFLQIVGLTADEAAAKKSWTAEGFSDLFVQYYPLLTTHLSRTSIFAAPDAVAALETGRTRDGSSTAGLALDVLTVRDTTAVLDRLRRRRRAVTITIGAHMVNTFCLLLPLRIGAGCSFYLEGPETRATFVPESDVKVHEHEPADWVIGLSPDQARALSDKLLPQAGTYRVGELPDLLFEVRATVVRDVAGGVIETIG</sequence>
<proteinExistence type="predicted"/>
<evidence type="ECO:0000313" key="4">
    <source>
        <dbReference type="Proteomes" id="UP000663937"/>
    </source>
</evidence>
<reference evidence="3" key="1">
    <citation type="submission" date="2021-03" db="EMBL/GenBank/DDBJ databases">
        <title>Pengzhenrongella sicca gen. nov., sp. nov., a new member of suborder Micrococcineae isolated from High-Arctic tundra soil.</title>
        <authorList>
            <person name="Peng F."/>
        </authorList>
    </citation>
    <scope>NUCLEOTIDE SEQUENCE</scope>
    <source>
        <strain evidence="3">LRZ-2</strain>
    </source>
</reference>
<keyword evidence="4" id="KW-1185">Reference proteome</keyword>
<dbReference type="PANTHER" id="PTHR10928">
    <property type="entry name" value="SUPPRESSOR OF FUSED"/>
    <property type="match status" value="1"/>
</dbReference>
<dbReference type="EMBL" id="CP071868">
    <property type="protein sequence ID" value="QTE30857.1"/>
    <property type="molecule type" value="Genomic_DNA"/>
</dbReference>
<feature type="region of interest" description="Disordered" evidence="1">
    <location>
        <begin position="70"/>
        <end position="91"/>
    </location>
</feature>
<gene>
    <name evidence="3" type="ORF">J4E96_07990</name>
</gene>
<dbReference type="SUPFAM" id="SSF103359">
    <property type="entry name" value="Suppressor of Fused, N-terminal domain"/>
    <property type="match status" value="1"/>
</dbReference>
<dbReference type="InterPro" id="IPR020941">
    <property type="entry name" value="SUFU-like_domain"/>
</dbReference>
<evidence type="ECO:0000259" key="2">
    <source>
        <dbReference type="Pfam" id="PF05076"/>
    </source>
</evidence>
<accession>A0A8A4ZJZ5</accession>
<dbReference type="PANTHER" id="PTHR10928:SF2">
    <property type="entry name" value="SUPPRESSOR OF FUSED HOMOLOG"/>
    <property type="match status" value="1"/>
</dbReference>
<protein>
    <submittedName>
        <fullName evidence="3">Suppressor of fused domain protein</fullName>
    </submittedName>
</protein>
<dbReference type="InterPro" id="IPR037181">
    <property type="entry name" value="SUFU_N"/>
</dbReference>
<evidence type="ECO:0000313" key="3">
    <source>
        <dbReference type="EMBL" id="QTE30857.1"/>
    </source>
</evidence>
<dbReference type="KEGG" id="psic:J4E96_07990"/>
<dbReference type="Pfam" id="PF05076">
    <property type="entry name" value="SUFU"/>
    <property type="match status" value="1"/>
</dbReference>
<dbReference type="Proteomes" id="UP000663937">
    <property type="component" value="Chromosome"/>
</dbReference>